<evidence type="ECO:0000256" key="6">
    <source>
        <dbReference type="ARBA" id="ARBA00023295"/>
    </source>
</evidence>
<dbReference type="InterPro" id="IPR017853">
    <property type="entry name" value="GH"/>
</dbReference>
<evidence type="ECO:0000256" key="3">
    <source>
        <dbReference type="ARBA" id="ARBA00012744"/>
    </source>
</evidence>
<protein>
    <recommendedName>
        <fullName evidence="3">beta-glucosidase</fullName>
        <ecNumber evidence="3">3.2.1.21</ecNumber>
    </recommendedName>
</protein>
<dbReference type="PANTHER" id="PTHR30620:SF16">
    <property type="entry name" value="LYSOSOMAL BETA GLUCOSIDASE"/>
    <property type="match status" value="1"/>
</dbReference>
<dbReference type="Proteomes" id="UP000186607">
    <property type="component" value="Unassembled WGS sequence"/>
</dbReference>
<dbReference type="STRING" id="249408.BOO71_0003997"/>
<evidence type="ECO:0000313" key="10">
    <source>
        <dbReference type="EMBL" id="OLV19098.1"/>
    </source>
</evidence>
<keyword evidence="4 7" id="KW-0732">Signal</keyword>
<dbReference type="Pfam" id="PF00933">
    <property type="entry name" value="Glyco_hydro_3"/>
    <property type="match status" value="1"/>
</dbReference>
<dbReference type="Gene3D" id="3.40.50.1700">
    <property type="entry name" value="Glycoside hydrolase family 3 C-terminal domain"/>
    <property type="match status" value="1"/>
</dbReference>
<feature type="domain" description="Glycoside hydrolase family 3 N-terminal" evidence="8">
    <location>
        <begin position="46"/>
        <end position="372"/>
    </location>
</feature>
<comment type="caution">
    <text evidence="10">The sequence shown here is derived from an EMBL/GenBank/DDBJ whole genome shotgun (WGS) entry which is preliminary data.</text>
</comment>
<reference evidence="10 11" key="1">
    <citation type="submission" date="2017-01" db="EMBL/GenBank/DDBJ databases">
        <title>Genome Analysis of Deinococcus marmoris KOPRI26562.</title>
        <authorList>
            <person name="Kim J.H."/>
            <person name="Oh H.-M."/>
        </authorList>
    </citation>
    <scope>NUCLEOTIDE SEQUENCE [LARGE SCALE GENOMIC DNA]</scope>
    <source>
        <strain evidence="10 11">KOPRI26562</strain>
    </source>
</reference>
<dbReference type="PRINTS" id="PR00133">
    <property type="entry name" value="GLHYDRLASE3"/>
</dbReference>
<evidence type="ECO:0000256" key="1">
    <source>
        <dbReference type="ARBA" id="ARBA00000448"/>
    </source>
</evidence>
<dbReference type="InterPro" id="IPR001764">
    <property type="entry name" value="Glyco_hydro_3_N"/>
</dbReference>
<dbReference type="GO" id="GO:0008422">
    <property type="term" value="F:beta-glucosidase activity"/>
    <property type="evidence" value="ECO:0007669"/>
    <property type="project" value="UniProtKB-EC"/>
</dbReference>
<evidence type="ECO:0000256" key="4">
    <source>
        <dbReference type="ARBA" id="ARBA00022729"/>
    </source>
</evidence>
<keyword evidence="11" id="KW-1185">Reference proteome</keyword>
<dbReference type="InterPro" id="IPR002772">
    <property type="entry name" value="Glyco_hydro_3_C"/>
</dbReference>
<dbReference type="InterPro" id="IPR051915">
    <property type="entry name" value="Cellulose_Degrad_GH3"/>
</dbReference>
<dbReference type="Pfam" id="PF01915">
    <property type="entry name" value="Glyco_hydro_3_C"/>
    <property type="match status" value="1"/>
</dbReference>
<dbReference type="SUPFAM" id="SSF52279">
    <property type="entry name" value="Beta-D-glucan exohydrolase, C-terminal domain"/>
    <property type="match status" value="1"/>
</dbReference>
<dbReference type="EC" id="3.2.1.21" evidence="3"/>
<dbReference type="RefSeq" id="WP_075831207.1">
    <property type="nucleotide sequence ID" value="NZ_MSTI01000044.1"/>
</dbReference>
<evidence type="ECO:0000313" key="11">
    <source>
        <dbReference type="Proteomes" id="UP000186607"/>
    </source>
</evidence>
<dbReference type="OrthoDB" id="9805821at2"/>
<accession>A0A1U7P1R4</accession>
<comment type="similarity">
    <text evidence="2">Belongs to the glycosyl hydrolase 3 family.</text>
</comment>
<gene>
    <name evidence="10" type="ORF">BOO71_0003997</name>
</gene>
<evidence type="ECO:0000256" key="2">
    <source>
        <dbReference type="ARBA" id="ARBA00005336"/>
    </source>
</evidence>
<dbReference type="eggNOG" id="COG1472">
    <property type="taxonomic scope" value="Bacteria"/>
</dbReference>
<name>A0A1U7P1R4_9DEIO</name>
<dbReference type="Gene3D" id="2.60.40.10">
    <property type="entry name" value="Immunoglobulins"/>
    <property type="match status" value="1"/>
</dbReference>
<proteinExistence type="inferred from homology"/>
<feature type="signal peptide" evidence="7">
    <location>
        <begin position="1"/>
        <end position="19"/>
    </location>
</feature>
<evidence type="ECO:0000256" key="7">
    <source>
        <dbReference type="SAM" id="SignalP"/>
    </source>
</evidence>
<organism evidence="10 11">
    <name type="scientific">Deinococcus marmoris</name>
    <dbReference type="NCBI Taxonomy" id="249408"/>
    <lineage>
        <taxon>Bacteria</taxon>
        <taxon>Thermotogati</taxon>
        <taxon>Deinococcota</taxon>
        <taxon>Deinococci</taxon>
        <taxon>Deinococcales</taxon>
        <taxon>Deinococcaceae</taxon>
        <taxon>Deinococcus</taxon>
    </lineage>
</organism>
<comment type="catalytic activity">
    <reaction evidence="1">
        <text>Hydrolysis of terminal, non-reducing beta-D-glucosyl residues with release of beta-D-glucose.</text>
        <dbReference type="EC" id="3.2.1.21"/>
    </reaction>
</comment>
<dbReference type="EMBL" id="MSTI01000044">
    <property type="protein sequence ID" value="OLV19098.1"/>
    <property type="molecule type" value="Genomic_DNA"/>
</dbReference>
<dbReference type="InterPro" id="IPR036962">
    <property type="entry name" value="Glyco_hydro_3_N_sf"/>
</dbReference>
<dbReference type="InterPro" id="IPR036881">
    <property type="entry name" value="Glyco_hydro_3_C_sf"/>
</dbReference>
<dbReference type="PANTHER" id="PTHR30620">
    <property type="entry name" value="PERIPLASMIC BETA-GLUCOSIDASE-RELATED"/>
    <property type="match status" value="1"/>
</dbReference>
<dbReference type="GO" id="GO:0009251">
    <property type="term" value="P:glucan catabolic process"/>
    <property type="evidence" value="ECO:0007669"/>
    <property type="project" value="TreeGrafter"/>
</dbReference>
<sequence>MKLFLLGAALLVASAGAQAVTGAQTVPRLPQAEAETRARTVLEGMTLDEKIGQVSMAHFFRFLEGGKSGPIAADAGDVFARLLPGATLNGGGDAPQPNTPRGWADALRGLETLGRQNLPGGVPAVFGTDAVHGVNNVPGAILYPHNLGLGAAFNPALTQELARATAADMRAMNMDWDFSPVADLGRDPRWGRFYETFGESPWLVADQITASVTGLQSGGVAATLKHFVAYGSPGLGRDRANAEISLRALHELYLPPFKAGIRAGAMSVMANSGSVNGVPVHASQNILTDLLRSELGFKGLVVSDWNDIDRLVNTFKTHADLVRATAASVNAGIDLYMVPNDVEKYEAALKEAVEGGLVSQERLDEAALRMLTFKAQLGLMDARPSGSGVITNGRALAKRAAAATLTLLENDGALPIKTGRVLVTGPAMDSAAIQLGGWSVNWQGVGKGNVSYMPKVSTLATALKASAPAGVTVSALPDSKREALLKAAANADTIVVALGEAPAAESQANNPNLSLPSGQIGLLRDLLGTGKPVVLVLMAGRPILLPEDLQNRLPAFVMAYLPGSEGGAALADALYGRAGFPGRLPFTWPGSLGEVGLTADRPPEGAGDAPLPLYPLGFGLDYTTFRTSDGQAARTADGVKISVTVTNTGEKAGTATFIVNASLPPAGNLEAVSRPVGVVRAELKKGEARTLSLDIPAERLEAFTGDAFRTVRGEVLPGQYTFKTGDELVRLSLP</sequence>
<keyword evidence="6" id="KW-0326">Glycosidase</keyword>
<evidence type="ECO:0000259" key="8">
    <source>
        <dbReference type="Pfam" id="PF00933"/>
    </source>
</evidence>
<feature type="domain" description="Glycoside hydrolase family 3 C-terminal" evidence="9">
    <location>
        <begin position="406"/>
        <end position="622"/>
    </location>
</feature>
<keyword evidence="5" id="KW-0378">Hydrolase</keyword>
<feature type="chain" id="PRO_5012120639" description="beta-glucosidase" evidence="7">
    <location>
        <begin position="20"/>
        <end position="734"/>
    </location>
</feature>
<dbReference type="AlphaFoldDB" id="A0A1U7P1R4"/>
<evidence type="ECO:0000256" key="5">
    <source>
        <dbReference type="ARBA" id="ARBA00022801"/>
    </source>
</evidence>
<dbReference type="Gene3D" id="3.20.20.300">
    <property type="entry name" value="Glycoside hydrolase, family 3, N-terminal domain"/>
    <property type="match status" value="1"/>
</dbReference>
<dbReference type="InterPro" id="IPR013783">
    <property type="entry name" value="Ig-like_fold"/>
</dbReference>
<dbReference type="SUPFAM" id="SSF51445">
    <property type="entry name" value="(Trans)glycosidases"/>
    <property type="match status" value="1"/>
</dbReference>
<evidence type="ECO:0000259" key="9">
    <source>
        <dbReference type="Pfam" id="PF01915"/>
    </source>
</evidence>